<keyword evidence="2" id="KW-1185">Reference proteome</keyword>
<reference evidence="1 2" key="1">
    <citation type="submission" date="2020-02" db="EMBL/GenBank/DDBJ databases">
        <title>Characterization of phylogenetic diversity of novel bifidobacterial species isolated in Czech ZOOs.</title>
        <authorList>
            <person name="Lugli G.A."/>
            <person name="Vera N.B."/>
            <person name="Ventura M."/>
        </authorList>
    </citation>
    <scope>NUCLEOTIDE SEQUENCE [LARGE SCALE GENOMIC DNA]</scope>
    <source>
        <strain evidence="1 2">DSM 109963</strain>
    </source>
</reference>
<gene>
    <name evidence="1" type="ORF">G1C94_1209</name>
</gene>
<dbReference type="EMBL" id="JAAIIJ010000023">
    <property type="protein sequence ID" value="NMN02587.1"/>
    <property type="molecule type" value="Genomic_DNA"/>
</dbReference>
<evidence type="ECO:0000313" key="1">
    <source>
        <dbReference type="EMBL" id="NMN02587.1"/>
    </source>
</evidence>
<name>A0ABX1T0P0_9BIFI</name>
<evidence type="ECO:0008006" key="3">
    <source>
        <dbReference type="Google" id="ProtNLM"/>
    </source>
</evidence>
<evidence type="ECO:0000313" key="2">
    <source>
        <dbReference type="Proteomes" id="UP000553756"/>
    </source>
</evidence>
<comment type="caution">
    <text evidence="1">The sequence shown here is derived from an EMBL/GenBank/DDBJ whole genome shotgun (WGS) entry which is preliminary data.</text>
</comment>
<proteinExistence type="predicted"/>
<organism evidence="1 2">
    <name type="scientific">Bifidobacterium panos</name>
    <dbReference type="NCBI Taxonomy" id="2675321"/>
    <lineage>
        <taxon>Bacteria</taxon>
        <taxon>Bacillati</taxon>
        <taxon>Actinomycetota</taxon>
        <taxon>Actinomycetes</taxon>
        <taxon>Bifidobacteriales</taxon>
        <taxon>Bifidobacteriaceae</taxon>
        <taxon>Bifidobacterium</taxon>
    </lineage>
</organism>
<accession>A0ABX1T0P0</accession>
<protein>
    <recommendedName>
        <fullName evidence="3">Helix-turn-helix domain-containing protein</fullName>
    </recommendedName>
</protein>
<dbReference type="Proteomes" id="UP000553756">
    <property type="component" value="Unassembled WGS sequence"/>
</dbReference>
<sequence length="235" mass="26244">MSIRTTSTLLTRQEAAQRLQVSERRISALCEAGDLVAFTDGRKGVLITDDSVLRCARWAGSAGRPYSERMAFAALYMISDEPVPWISPQQRYRLRGYLHDMDAENLARLTRRRARTSEYWCRDSMRKKAEAMIRACAATGELADEFQLARTGLVEGYVLADGCEQLVRNCRLKQGAAPVGVRLRVADFIPDGQGPMPIGVCAADLAESTDPRERRAGLTKLSELLARFNRIDLTM</sequence>
<dbReference type="RefSeq" id="WP_253902357.1">
    <property type="nucleotide sequence ID" value="NZ_JAAIIJ010000023.1"/>
</dbReference>